<feature type="domain" description="Choline/carnitine acyltransferase" evidence="21">
    <location>
        <begin position="148"/>
        <end position="705"/>
    </location>
</feature>
<dbReference type="PROSITE" id="PS00440">
    <property type="entry name" value="ACYLTRANSF_C_2"/>
    <property type="match status" value="1"/>
</dbReference>
<evidence type="ECO:0000256" key="6">
    <source>
        <dbReference type="ARBA" id="ARBA00022792"/>
    </source>
</evidence>
<organism evidence="22 23">
    <name type="scientific">Chytriomyces confervae</name>
    <dbReference type="NCBI Taxonomy" id="246404"/>
    <lineage>
        <taxon>Eukaryota</taxon>
        <taxon>Fungi</taxon>
        <taxon>Fungi incertae sedis</taxon>
        <taxon>Chytridiomycota</taxon>
        <taxon>Chytridiomycota incertae sedis</taxon>
        <taxon>Chytridiomycetes</taxon>
        <taxon>Chytridiales</taxon>
        <taxon>Chytriomycetaceae</taxon>
        <taxon>Chytriomyces</taxon>
    </lineage>
</organism>
<evidence type="ECO:0000256" key="19">
    <source>
        <dbReference type="RuleBase" id="RU003801"/>
    </source>
</evidence>
<evidence type="ECO:0000256" key="12">
    <source>
        <dbReference type="ARBA" id="ARBA00023140"/>
    </source>
</evidence>
<comment type="similarity">
    <text evidence="3 19">Belongs to the carnitine/choline acetyltransferase family.</text>
</comment>
<keyword evidence="7" id="KW-0276">Fatty acid metabolism</keyword>
<keyword evidence="12" id="KW-0576">Peroxisome</keyword>
<evidence type="ECO:0000256" key="17">
    <source>
        <dbReference type="ARBA" id="ARBA00073438"/>
    </source>
</evidence>
<evidence type="ECO:0000256" key="9">
    <source>
        <dbReference type="ARBA" id="ARBA00023098"/>
    </source>
</evidence>
<dbReference type="GO" id="GO:0005777">
    <property type="term" value="C:peroxisome"/>
    <property type="evidence" value="ECO:0007669"/>
    <property type="project" value="UniProtKB-SubCell"/>
</dbReference>
<dbReference type="FunFam" id="3.30.559.70:FF:000007">
    <property type="entry name" value="Carnitine O-acetyltransferase, mitochondrial"/>
    <property type="match status" value="1"/>
</dbReference>
<evidence type="ECO:0000256" key="10">
    <source>
        <dbReference type="ARBA" id="ARBA00023128"/>
    </source>
</evidence>
<evidence type="ECO:0000256" key="1">
    <source>
        <dbReference type="ARBA" id="ARBA00004275"/>
    </source>
</evidence>
<evidence type="ECO:0000256" key="16">
    <source>
        <dbReference type="ARBA" id="ARBA00066910"/>
    </source>
</evidence>
<gene>
    <name evidence="22" type="ORF">CcCBS67573_g05486</name>
</gene>
<dbReference type="InterPro" id="IPR023213">
    <property type="entry name" value="CAT-like_dom_sf"/>
</dbReference>
<dbReference type="InterPro" id="IPR039551">
    <property type="entry name" value="Cho/carn_acyl_trans"/>
</dbReference>
<dbReference type="Proteomes" id="UP000320333">
    <property type="component" value="Unassembled WGS sequence"/>
</dbReference>
<feature type="active site" description="Proton acceptor" evidence="18">
    <location>
        <position position="442"/>
    </location>
</feature>
<dbReference type="InterPro" id="IPR042231">
    <property type="entry name" value="Cho/carn_acyl_trans_2"/>
</dbReference>
<evidence type="ECO:0000256" key="4">
    <source>
        <dbReference type="ARBA" id="ARBA00022448"/>
    </source>
</evidence>
<dbReference type="SUPFAM" id="SSF52777">
    <property type="entry name" value="CoA-dependent acyltransferases"/>
    <property type="match status" value="2"/>
</dbReference>
<evidence type="ECO:0000313" key="23">
    <source>
        <dbReference type="Proteomes" id="UP000320333"/>
    </source>
</evidence>
<evidence type="ECO:0000256" key="5">
    <source>
        <dbReference type="ARBA" id="ARBA00022679"/>
    </source>
</evidence>
<keyword evidence="13 19" id="KW-0012">Acyltransferase</keyword>
<dbReference type="InterPro" id="IPR000542">
    <property type="entry name" value="Carn_acyl_trans"/>
</dbReference>
<dbReference type="PANTHER" id="PTHR22589">
    <property type="entry name" value="CARNITINE O-ACYLTRANSFERASE"/>
    <property type="match status" value="1"/>
</dbReference>
<keyword evidence="11" id="KW-0472">Membrane</keyword>
<keyword evidence="10" id="KW-0496">Mitochondrion</keyword>
<dbReference type="EC" id="2.3.1.7" evidence="16"/>
<comment type="catalytic activity">
    <reaction evidence="14">
        <text>(R)-carnitine + acetyl-CoA = O-acetyl-(R)-carnitine + CoA</text>
        <dbReference type="Rhea" id="RHEA:21136"/>
        <dbReference type="ChEBI" id="CHEBI:16347"/>
        <dbReference type="ChEBI" id="CHEBI:57287"/>
        <dbReference type="ChEBI" id="CHEBI:57288"/>
        <dbReference type="ChEBI" id="CHEBI:57589"/>
        <dbReference type="EC" id="2.3.1.7"/>
    </reaction>
</comment>
<dbReference type="GO" id="GO:0004092">
    <property type="term" value="F:carnitine O-acetyltransferase activity"/>
    <property type="evidence" value="ECO:0007669"/>
    <property type="project" value="UniProtKB-EC"/>
</dbReference>
<evidence type="ECO:0000256" key="13">
    <source>
        <dbReference type="ARBA" id="ARBA00023315"/>
    </source>
</evidence>
<dbReference type="PANTHER" id="PTHR22589:SF103">
    <property type="entry name" value="CARNITINE O-ACETYL-TRANSFERASE, ISOFORM A-RELATED"/>
    <property type="match status" value="1"/>
</dbReference>
<feature type="compositionally biased region" description="Polar residues" evidence="20">
    <location>
        <begin position="41"/>
        <end position="59"/>
    </location>
</feature>
<keyword evidence="9" id="KW-0443">Lipid metabolism</keyword>
<proteinExistence type="inferred from homology"/>
<comment type="function">
    <text evidence="15">Carnitine acetylase is specific for short chain fatty acids. Carnitine acetylase seems to affect the flux through the pyruvate dehydrogenase complex. It may be involved as well in the transport of acetyl-CoA into mitochondria.</text>
</comment>
<dbReference type="GO" id="GO:0005743">
    <property type="term" value="C:mitochondrial inner membrane"/>
    <property type="evidence" value="ECO:0007669"/>
    <property type="project" value="UniProtKB-SubCell"/>
</dbReference>
<evidence type="ECO:0000256" key="14">
    <source>
        <dbReference type="ARBA" id="ARBA00052702"/>
    </source>
</evidence>
<keyword evidence="5 19" id="KW-0808">Transferase</keyword>
<dbReference type="STRING" id="246404.A0A507FAM1"/>
<dbReference type="Gene3D" id="3.30.559.10">
    <property type="entry name" value="Chloramphenicol acetyltransferase-like domain"/>
    <property type="match status" value="1"/>
</dbReference>
<evidence type="ECO:0000259" key="21">
    <source>
        <dbReference type="Pfam" id="PF00755"/>
    </source>
</evidence>
<evidence type="ECO:0000256" key="18">
    <source>
        <dbReference type="PIRSR" id="PIRSR600542-1"/>
    </source>
</evidence>
<dbReference type="OrthoDB" id="240216at2759"/>
<evidence type="ECO:0000256" key="7">
    <source>
        <dbReference type="ARBA" id="ARBA00022832"/>
    </source>
</evidence>
<evidence type="ECO:0000313" key="22">
    <source>
        <dbReference type="EMBL" id="TPX73234.1"/>
    </source>
</evidence>
<keyword evidence="23" id="KW-1185">Reference proteome</keyword>
<dbReference type="Gene3D" id="3.30.559.70">
    <property type="entry name" value="Choline/Carnitine o-acyltransferase, domain 2"/>
    <property type="match status" value="1"/>
</dbReference>
<evidence type="ECO:0000256" key="8">
    <source>
        <dbReference type="ARBA" id="ARBA00022946"/>
    </source>
</evidence>
<keyword evidence="4" id="KW-0813">Transport</keyword>
<protein>
    <recommendedName>
        <fullName evidence="17">Carnitine O-acetyltransferase, mitochondrial</fullName>
        <ecNumber evidence="16">2.3.1.7</ecNumber>
    </recommendedName>
</protein>
<dbReference type="EMBL" id="QEAP01000199">
    <property type="protein sequence ID" value="TPX73234.1"/>
    <property type="molecule type" value="Genomic_DNA"/>
</dbReference>
<evidence type="ECO:0000256" key="15">
    <source>
        <dbReference type="ARBA" id="ARBA00053195"/>
    </source>
</evidence>
<accession>A0A507FAM1</accession>
<sequence length="717" mass="79565">MLRLATASLRPQPAQASVGVLPLSIQNNLTRIANPRAGSHVTPSLTPASTHNWTQSSPFSSSNAATASMLAIKRKRVKPVPNLILQLPKRSDHNLKRKLAKSLQPTESHTSSIVFPTASIPHVTAQASLNAPQATKNLFQFQSMLPKLPIPTLKETCVTYLKSIRPLVNNAEYEEAVRSVGRFLVPGGLGEQLQQRLIDRDNHTSKSWLIDWWNSLAYMAYRDPVVVFVSYYYSFLDDPRRVNQPAARAADIIKSAMEFRKLVISEQLSPDMAKSGPLCSHQYRYLFNSTRIPQLPEDVTRIAEPTRNNHIIVVRKNKFFKLDLVVQGGRELSTPEIESQIETIYQTAGVIHDPAVGALTTLDRDSWTFARNALLDESDKNRASLDVIERAAFVVCLDDSSPVTYEDRARACWVGDGKNRFFDKSIQFVVFENGAAGFNGEHSMIDGTPTLRMCDWMLDSLAKGTIDHGARPSSSPTLTTPKKLEFDLSPAVQFSIQEAESKFAQLTQSQDLNVIPFDAFGKSGIKKLQCSPDAFVQMAIQLAYFKTYGAFVATYEAAQTKKFAYGRTETGRSVSSESVAWVHAMQDMNVEPSKKVQLGRAAMKAQSSYMAMACEGKGVDRHFLGLRQLLAPGEDVPSIFRDAAFSKSSHWALSTSQISSEYFNGLGFGAVVPDGHGVGYMIKKDSLQFTITSKGLKNEEFGYYLVESLKEMRDLFA</sequence>
<comment type="subcellular location">
    <subcellularLocation>
        <location evidence="2">Mitochondrion inner membrane</location>
        <topology evidence="2">Peripheral membrane protein</topology>
        <orientation evidence="2">Matrix side</orientation>
    </subcellularLocation>
    <subcellularLocation>
        <location evidence="1">Peroxisome</location>
    </subcellularLocation>
</comment>
<feature type="region of interest" description="Disordered" evidence="20">
    <location>
        <begin position="36"/>
        <end position="59"/>
    </location>
</feature>
<evidence type="ECO:0000256" key="20">
    <source>
        <dbReference type="SAM" id="MobiDB-lite"/>
    </source>
</evidence>
<reference evidence="22 23" key="1">
    <citation type="journal article" date="2019" name="Sci. Rep.">
        <title>Comparative genomics of chytrid fungi reveal insights into the obligate biotrophic and pathogenic lifestyle of Synchytrium endobioticum.</title>
        <authorList>
            <person name="van de Vossenberg B.T.L.H."/>
            <person name="Warris S."/>
            <person name="Nguyen H.D.T."/>
            <person name="van Gent-Pelzer M.P.E."/>
            <person name="Joly D.L."/>
            <person name="van de Geest H.C."/>
            <person name="Bonants P.J.M."/>
            <person name="Smith D.S."/>
            <person name="Levesque C.A."/>
            <person name="van der Lee T.A.J."/>
        </authorList>
    </citation>
    <scope>NUCLEOTIDE SEQUENCE [LARGE SCALE GENOMIC DNA]</scope>
    <source>
        <strain evidence="22 23">CBS 675.73</strain>
    </source>
</reference>
<keyword evidence="8" id="KW-0809">Transit peptide</keyword>
<comment type="caution">
    <text evidence="22">The sequence shown here is derived from an EMBL/GenBank/DDBJ whole genome shotgun (WGS) entry which is preliminary data.</text>
</comment>
<dbReference type="Pfam" id="PF00755">
    <property type="entry name" value="Carn_acyltransf"/>
    <property type="match status" value="1"/>
</dbReference>
<evidence type="ECO:0000256" key="11">
    <source>
        <dbReference type="ARBA" id="ARBA00023136"/>
    </source>
</evidence>
<dbReference type="GO" id="GO:0009437">
    <property type="term" value="P:carnitine metabolic process"/>
    <property type="evidence" value="ECO:0007669"/>
    <property type="project" value="TreeGrafter"/>
</dbReference>
<dbReference type="AlphaFoldDB" id="A0A507FAM1"/>
<keyword evidence="6" id="KW-0999">Mitochondrion inner membrane</keyword>
<evidence type="ECO:0000256" key="2">
    <source>
        <dbReference type="ARBA" id="ARBA00004443"/>
    </source>
</evidence>
<dbReference type="GO" id="GO:0006631">
    <property type="term" value="P:fatty acid metabolic process"/>
    <property type="evidence" value="ECO:0007669"/>
    <property type="project" value="UniProtKB-KW"/>
</dbReference>
<name>A0A507FAM1_9FUNG</name>
<evidence type="ECO:0000256" key="3">
    <source>
        <dbReference type="ARBA" id="ARBA00005232"/>
    </source>
</evidence>